<reference evidence="2 3" key="1">
    <citation type="submission" date="2017-12" db="EMBL/GenBank/DDBJ databases">
        <title>Gene loss provides genomic basis for host adaptation in cereal stripe rust fungi.</title>
        <authorList>
            <person name="Xia C."/>
        </authorList>
    </citation>
    <scope>NUCLEOTIDE SEQUENCE [LARGE SCALE GENOMIC DNA]</scope>
    <source>
        <strain evidence="2 3">93TX-2</strain>
    </source>
</reference>
<evidence type="ECO:0000313" key="3">
    <source>
        <dbReference type="Proteomes" id="UP000238274"/>
    </source>
</evidence>
<reference evidence="3" key="2">
    <citation type="journal article" date="2018" name="BMC Genomics">
        <title>Genomic insights into host adaptation between the wheat stripe rust pathogen (Puccinia striiformis f. sp. tritici) and the barley stripe rust pathogen (Puccinia striiformis f. sp. hordei).</title>
        <authorList>
            <person name="Xia C."/>
            <person name="Wang M."/>
            <person name="Yin C."/>
            <person name="Cornejo O.E."/>
            <person name="Hulbert S.H."/>
            <person name="Chen X."/>
        </authorList>
    </citation>
    <scope>NUCLEOTIDE SEQUENCE [LARGE SCALE GENOMIC DNA]</scope>
    <source>
        <strain evidence="3">93TX-2</strain>
    </source>
</reference>
<keyword evidence="3" id="KW-1185">Reference proteome</keyword>
<evidence type="ECO:0000313" key="2">
    <source>
        <dbReference type="EMBL" id="POV97402.1"/>
    </source>
</evidence>
<organism evidence="2 3">
    <name type="scientific">Puccinia striiformis</name>
    <dbReference type="NCBI Taxonomy" id="27350"/>
    <lineage>
        <taxon>Eukaryota</taxon>
        <taxon>Fungi</taxon>
        <taxon>Dikarya</taxon>
        <taxon>Basidiomycota</taxon>
        <taxon>Pucciniomycotina</taxon>
        <taxon>Pucciniomycetes</taxon>
        <taxon>Pucciniales</taxon>
        <taxon>Pucciniaceae</taxon>
        <taxon>Puccinia</taxon>
    </lineage>
</organism>
<feature type="signal peptide" evidence="1">
    <location>
        <begin position="1"/>
        <end position="22"/>
    </location>
</feature>
<accession>A0A2S4UJA9</accession>
<protein>
    <submittedName>
        <fullName evidence="2">Uncharacterized protein</fullName>
    </submittedName>
</protein>
<feature type="chain" id="PRO_5015449331" evidence="1">
    <location>
        <begin position="23"/>
        <end position="120"/>
    </location>
</feature>
<name>A0A2S4UJA9_9BASI</name>
<dbReference type="VEuPathDB" id="FungiDB:PSTT_16799"/>
<dbReference type="Proteomes" id="UP000238274">
    <property type="component" value="Unassembled WGS sequence"/>
</dbReference>
<dbReference type="AlphaFoldDB" id="A0A2S4UJA9"/>
<dbReference type="EMBL" id="PKSM01000334">
    <property type="protein sequence ID" value="POV97402.1"/>
    <property type="molecule type" value="Genomic_DNA"/>
</dbReference>
<gene>
    <name evidence="2" type="ORF">PSHT_14594</name>
</gene>
<comment type="caution">
    <text evidence="2">The sequence shown here is derived from an EMBL/GenBank/DDBJ whole genome shotgun (WGS) entry which is preliminary data.</text>
</comment>
<evidence type="ECO:0000256" key="1">
    <source>
        <dbReference type="SAM" id="SignalP"/>
    </source>
</evidence>
<dbReference type="VEuPathDB" id="FungiDB:PSHT_14594"/>
<sequence>MFSLRILGAFVVTFCLMGTIMASESSKQLTASCNKKIGGVPANVLVCRNGNTCMLRGLSSDSLCTSFPPFPSLITSADINCYYDIPKNRVSCYANDAKECCIHRADVSPLTSKMCGPFTA</sequence>
<proteinExistence type="predicted"/>
<keyword evidence="1" id="KW-0732">Signal</keyword>
<reference evidence="3" key="3">
    <citation type="journal article" date="2018" name="Mol. Plant Microbe Interact.">
        <title>Genome sequence resources for the wheat stripe rust pathogen (Puccinia striiformis f. sp. tritici) and the barley stripe rust pathogen (Puccinia striiformis f. sp. hordei).</title>
        <authorList>
            <person name="Xia C."/>
            <person name="Wang M."/>
            <person name="Yin C."/>
            <person name="Cornejo O.E."/>
            <person name="Hulbert S.H."/>
            <person name="Chen X."/>
        </authorList>
    </citation>
    <scope>NUCLEOTIDE SEQUENCE [LARGE SCALE GENOMIC DNA]</scope>
    <source>
        <strain evidence="3">93TX-2</strain>
    </source>
</reference>